<dbReference type="InterPro" id="IPR011009">
    <property type="entry name" value="Kinase-like_dom_sf"/>
</dbReference>
<dbReference type="SUPFAM" id="SSF56112">
    <property type="entry name" value="Protein kinase-like (PK-like)"/>
    <property type="match status" value="1"/>
</dbReference>
<dbReference type="Pfam" id="PF00069">
    <property type="entry name" value="Pkinase"/>
    <property type="match status" value="1"/>
</dbReference>
<feature type="domain" description="Protein kinase" evidence="7">
    <location>
        <begin position="1"/>
        <end position="141"/>
    </location>
</feature>
<evidence type="ECO:0000256" key="6">
    <source>
        <dbReference type="SAM" id="MobiDB-lite"/>
    </source>
</evidence>
<dbReference type="PANTHER" id="PTHR48016:SF5">
    <property type="entry name" value="MITOGEN-ACTIVATED PROTEIN KINASE KINASE KINASE 5"/>
    <property type="match status" value="1"/>
</dbReference>
<dbReference type="EMBL" id="GGEC01015267">
    <property type="protein sequence ID" value="MBW95750.1"/>
    <property type="molecule type" value="Transcribed_RNA"/>
</dbReference>
<organism evidence="8">
    <name type="scientific">Rhizophora mucronata</name>
    <name type="common">Asiatic mangrove</name>
    <dbReference type="NCBI Taxonomy" id="61149"/>
    <lineage>
        <taxon>Eukaryota</taxon>
        <taxon>Viridiplantae</taxon>
        <taxon>Streptophyta</taxon>
        <taxon>Embryophyta</taxon>
        <taxon>Tracheophyta</taxon>
        <taxon>Spermatophyta</taxon>
        <taxon>Magnoliopsida</taxon>
        <taxon>eudicotyledons</taxon>
        <taxon>Gunneridae</taxon>
        <taxon>Pentapetalae</taxon>
        <taxon>rosids</taxon>
        <taxon>fabids</taxon>
        <taxon>Malpighiales</taxon>
        <taxon>Rhizophoraceae</taxon>
        <taxon>Rhizophora</taxon>
    </lineage>
</organism>
<dbReference type="PROSITE" id="PS50011">
    <property type="entry name" value="PROTEIN_KINASE_DOM"/>
    <property type="match status" value="1"/>
</dbReference>
<sequence length="218" mass="23983">MTIHRDIKGANLLVDASGVVKLADFGMAKHLTGQAAELSLRGSPYWMAPELMQAVMQKDTSSDLAFAVDIWSLGCTIIEMLNGKPPWSEYEGAAAMFKVLRDTPPIPQILSPEGKDFLSCCFRRNPAERPTASKLLEHFWLKNSSQGDMPCSMQSTFPMRLMDMPHSPRSSDIKLDQLPKHSSSRSAKGKLASDSSSFANYSFSPGRLAKDLGMKLPT</sequence>
<evidence type="ECO:0000256" key="2">
    <source>
        <dbReference type="ARBA" id="ARBA00022679"/>
    </source>
</evidence>
<dbReference type="GO" id="GO:0005524">
    <property type="term" value="F:ATP binding"/>
    <property type="evidence" value="ECO:0007669"/>
    <property type="project" value="UniProtKB-KW"/>
</dbReference>
<reference evidence="8" key="1">
    <citation type="submission" date="2018-02" db="EMBL/GenBank/DDBJ databases">
        <title>Rhizophora mucronata_Transcriptome.</title>
        <authorList>
            <person name="Meera S.P."/>
            <person name="Sreeshan A."/>
            <person name="Augustine A."/>
        </authorList>
    </citation>
    <scope>NUCLEOTIDE SEQUENCE</scope>
    <source>
        <tissue evidence="8">Leaf</tissue>
    </source>
</reference>
<dbReference type="InterPro" id="IPR050538">
    <property type="entry name" value="MAP_kinase_kinase_kinase"/>
</dbReference>
<feature type="region of interest" description="Disordered" evidence="6">
    <location>
        <begin position="159"/>
        <end position="218"/>
    </location>
</feature>
<keyword evidence="3" id="KW-0547">Nucleotide-binding</keyword>
<evidence type="ECO:0000256" key="5">
    <source>
        <dbReference type="ARBA" id="ARBA00022840"/>
    </source>
</evidence>
<protein>
    <recommendedName>
        <fullName evidence="7">Protein kinase domain-containing protein</fullName>
    </recommendedName>
</protein>
<keyword evidence="4" id="KW-0418">Kinase</keyword>
<comment type="similarity">
    <text evidence="1">Belongs to the protein kinase superfamily. STE Ser/Thr protein kinase family. MAP kinase kinase kinase subfamily.</text>
</comment>
<dbReference type="AlphaFoldDB" id="A0A2P2JQK4"/>
<keyword evidence="2" id="KW-0808">Transferase</keyword>
<dbReference type="SMART" id="SM00220">
    <property type="entry name" value="S_TKc"/>
    <property type="match status" value="1"/>
</dbReference>
<evidence type="ECO:0000259" key="7">
    <source>
        <dbReference type="PROSITE" id="PS50011"/>
    </source>
</evidence>
<dbReference type="PANTHER" id="PTHR48016">
    <property type="entry name" value="MAP KINASE KINASE KINASE SSK2-RELATED-RELATED"/>
    <property type="match status" value="1"/>
</dbReference>
<proteinExistence type="inferred from homology"/>
<name>A0A2P2JQK4_RHIMU</name>
<evidence type="ECO:0000256" key="1">
    <source>
        <dbReference type="ARBA" id="ARBA00006529"/>
    </source>
</evidence>
<evidence type="ECO:0000313" key="8">
    <source>
        <dbReference type="EMBL" id="MBW95750.1"/>
    </source>
</evidence>
<dbReference type="GO" id="GO:0005737">
    <property type="term" value="C:cytoplasm"/>
    <property type="evidence" value="ECO:0007669"/>
    <property type="project" value="TreeGrafter"/>
</dbReference>
<dbReference type="Gene3D" id="1.10.510.10">
    <property type="entry name" value="Transferase(Phosphotransferase) domain 1"/>
    <property type="match status" value="1"/>
</dbReference>
<evidence type="ECO:0000256" key="3">
    <source>
        <dbReference type="ARBA" id="ARBA00022741"/>
    </source>
</evidence>
<feature type="compositionally biased region" description="Basic and acidic residues" evidence="6">
    <location>
        <begin position="208"/>
        <end position="218"/>
    </location>
</feature>
<feature type="compositionally biased region" description="Low complexity" evidence="6">
    <location>
        <begin position="192"/>
        <end position="204"/>
    </location>
</feature>
<evidence type="ECO:0000256" key="4">
    <source>
        <dbReference type="ARBA" id="ARBA00022777"/>
    </source>
</evidence>
<keyword evidence="5" id="KW-0067">ATP-binding</keyword>
<feature type="compositionally biased region" description="Basic and acidic residues" evidence="6">
    <location>
        <begin position="169"/>
        <end position="179"/>
    </location>
</feature>
<dbReference type="GO" id="GO:0004709">
    <property type="term" value="F:MAP kinase kinase kinase activity"/>
    <property type="evidence" value="ECO:0007669"/>
    <property type="project" value="TreeGrafter"/>
</dbReference>
<accession>A0A2P2JQK4</accession>
<dbReference type="InterPro" id="IPR000719">
    <property type="entry name" value="Prot_kinase_dom"/>
</dbReference>